<feature type="transmembrane region" description="Helical" evidence="1">
    <location>
        <begin position="20"/>
        <end position="40"/>
    </location>
</feature>
<keyword evidence="3" id="KW-1185">Reference proteome</keyword>
<dbReference type="Proteomes" id="UP001501752">
    <property type="component" value="Unassembled WGS sequence"/>
</dbReference>
<evidence type="ECO:0000313" key="3">
    <source>
        <dbReference type="Proteomes" id="UP001501752"/>
    </source>
</evidence>
<organism evidence="2 3">
    <name type="scientific">Kitasatospora terrestris</name>
    <dbReference type="NCBI Taxonomy" id="258051"/>
    <lineage>
        <taxon>Bacteria</taxon>
        <taxon>Bacillati</taxon>
        <taxon>Actinomycetota</taxon>
        <taxon>Actinomycetes</taxon>
        <taxon>Kitasatosporales</taxon>
        <taxon>Streptomycetaceae</taxon>
        <taxon>Kitasatospora</taxon>
    </lineage>
</organism>
<evidence type="ECO:0000256" key="1">
    <source>
        <dbReference type="SAM" id="Phobius"/>
    </source>
</evidence>
<dbReference type="RefSeq" id="WP_345697968.1">
    <property type="nucleotide sequence ID" value="NZ_BAABIS010000001.1"/>
</dbReference>
<keyword evidence="1" id="KW-1133">Transmembrane helix</keyword>
<reference evidence="3" key="1">
    <citation type="journal article" date="2019" name="Int. J. Syst. Evol. Microbiol.">
        <title>The Global Catalogue of Microorganisms (GCM) 10K type strain sequencing project: providing services to taxonomists for standard genome sequencing and annotation.</title>
        <authorList>
            <consortium name="The Broad Institute Genomics Platform"/>
            <consortium name="The Broad Institute Genome Sequencing Center for Infectious Disease"/>
            <person name="Wu L."/>
            <person name="Ma J."/>
        </authorList>
    </citation>
    <scope>NUCLEOTIDE SEQUENCE [LARGE SCALE GENOMIC DNA]</scope>
    <source>
        <strain evidence="3">JCM 13006</strain>
    </source>
</reference>
<accession>A0ABP9DTR7</accession>
<comment type="caution">
    <text evidence="2">The sequence shown here is derived from an EMBL/GenBank/DDBJ whole genome shotgun (WGS) entry which is preliminary data.</text>
</comment>
<name>A0ABP9DTR7_9ACTN</name>
<keyword evidence="1" id="KW-0812">Transmembrane</keyword>
<feature type="transmembrane region" description="Helical" evidence="1">
    <location>
        <begin position="46"/>
        <end position="67"/>
    </location>
</feature>
<proteinExistence type="predicted"/>
<evidence type="ECO:0000313" key="2">
    <source>
        <dbReference type="EMBL" id="GAA4856218.1"/>
    </source>
</evidence>
<gene>
    <name evidence="2" type="ORF">GCM10023235_37220</name>
</gene>
<protein>
    <recommendedName>
        <fullName evidence="4">DUF2892 domain-containing protein</fullName>
    </recommendedName>
</protein>
<sequence>MSTAKTDRPDFSSSSLPRHLARGAAGFGLLVGPLALVPVAGPVVLLLLPAGLLVLRGCPMCWAVGLVQTVSRGRLRKSCSDGSCRLTVDRRGPT</sequence>
<keyword evidence="1" id="KW-0472">Membrane</keyword>
<evidence type="ECO:0008006" key="4">
    <source>
        <dbReference type="Google" id="ProtNLM"/>
    </source>
</evidence>
<dbReference type="EMBL" id="BAABIS010000001">
    <property type="protein sequence ID" value="GAA4856218.1"/>
    <property type="molecule type" value="Genomic_DNA"/>
</dbReference>